<reference evidence="3" key="1">
    <citation type="submission" date="2018-05" db="EMBL/GenBank/DDBJ databases">
        <title>Zavarzinia sp. HR-AS.</title>
        <authorList>
            <person name="Lee Y."/>
            <person name="Jeon C.O."/>
        </authorList>
    </citation>
    <scope>NUCLEOTIDE SEQUENCE [LARGE SCALE GENOMIC DNA]</scope>
    <source>
        <strain evidence="3">DSM 1231</strain>
    </source>
</reference>
<dbReference type="AlphaFoldDB" id="A0A317DWE3"/>
<organism evidence="2 3">
    <name type="scientific">Zavarzinia compransoris</name>
    <dbReference type="NCBI Taxonomy" id="1264899"/>
    <lineage>
        <taxon>Bacteria</taxon>
        <taxon>Pseudomonadati</taxon>
        <taxon>Pseudomonadota</taxon>
        <taxon>Alphaproteobacteria</taxon>
        <taxon>Rhodospirillales</taxon>
        <taxon>Zavarziniaceae</taxon>
        <taxon>Zavarzinia</taxon>
    </lineage>
</organism>
<keyword evidence="2" id="KW-0808">Transferase</keyword>
<comment type="caution">
    <text evidence="2">The sequence shown here is derived from an EMBL/GenBank/DDBJ whole genome shotgun (WGS) entry which is preliminary data.</text>
</comment>
<dbReference type="InterPro" id="IPR000182">
    <property type="entry name" value="GNAT_dom"/>
</dbReference>
<dbReference type="Pfam" id="PF00583">
    <property type="entry name" value="Acetyltransf_1"/>
    <property type="match status" value="1"/>
</dbReference>
<dbReference type="InterPro" id="IPR016181">
    <property type="entry name" value="Acyl_CoA_acyltransferase"/>
</dbReference>
<dbReference type="Gene3D" id="3.40.630.30">
    <property type="match status" value="1"/>
</dbReference>
<evidence type="ECO:0000313" key="3">
    <source>
        <dbReference type="Proteomes" id="UP000246077"/>
    </source>
</evidence>
<evidence type="ECO:0000313" key="2">
    <source>
        <dbReference type="EMBL" id="PWR18851.1"/>
    </source>
</evidence>
<protein>
    <submittedName>
        <fullName evidence="2">GNAT family N-acetyltransferase</fullName>
    </submittedName>
</protein>
<evidence type="ECO:0000259" key="1">
    <source>
        <dbReference type="PROSITE" id="PS51186"/>
    </source>
</evidence>
<dbReference type="PANTHER" id="PTHR43072">
    <property type="entry name" value="N-ACETYLTRANSFERASE"/>
    <property type="match status" value="1"/>
</dbReference>
<dbReference type="PROSITE" id="PS51186">
    <property type="entry name" value="GNAT"/>
    <property type="match status" value="1"/>
</dbReference>
<sequence>MTGWRLVPAGPDHLPGITAIYRHHVAEGFASFEEVPPDPAEMGRRQQALLAGGYPYLVALDENEAVLGYAYAGPYRPRSAYRFTVEDSIYLDPGAAGRGIGRVLLAQLIEACRARGYRQIVAVIGDSGNAASIGLHRALGFEPAGVLRAVGLKKGRWLDSVLMQLGL</sequence>
<dbReference type="GO" id="GO:0016747">
    <property type="term" value="F:acyltransferase activity, transferring groups other than amino-acyl groups"/>
    <property type="evidence" value="ECO:0007669"/>
    <property type="project" value="InterPro"/>
</dbReference>
<dbReference type="PANTHER" id="PTHR43072:SF8">
    <property type="entry name" value="ACYLTRANSFERASE FABY-RELATED"/>
    <property type="match status" value="1"/>
</dbReference>
<dbReference type="RefSeq" id="WP_109922537.1">
    <property type="nucleotide sequence ID" value="NZ_QGLF01000005.1"/>
</dbReference>
<feature type="domain" description="N-acetyltransferase" evidence="1">
    <location>
        <begin position="4"/>
        <end position="167"/>
    </location>
</feature>
<dbReference type="EMBL" id="QGLF01000005">
    <property type="protein sequence ID" value="PWR18851.1"/>
    <property type="molecule type" value="Genomic_DNA"/>
</dbReference>
<dbReference type="CDD" id="cd04301">
    <property type="entry name" value="NAT_SF"/>
    <property type="match status" value="1"/>
</dbReference>
<dbReference type="OrthoDB" id="5459937at2"/>
<name>A0A317DWE3_9PROT</name>
<proteinExistence type="predicted"/>
<dbReference type="SUPFAM" id="SSF55729">
    <property type="entry name" value="Acyl-CoA N-acyltransferases (Nat)"/>
    <property type="match status" value="1"/>
</dbReference>
<dbReference type="Proteomes" id="UP000246077">
    <property type="component" value="Unassembled WGS sequence"/>
</dbReference>
<accession>A0A317DWE3</accession>
<gene>
    <name evidence="2" type="ORF">DKG75_17905</name>
</gene>
<keyword evidence="3" id="KW-1185">Reference proteome</keyword>